<protein>
    <submittedName>
        <fullName evidence="1">Uncharacterized protein</fullName>
    </submittedName>
</protein>
<evidence type="ECO:0000313" key="1">
    <source>
        <dbReference type="EMBL" id="CAI2378549.1"/>
    </source>
</evidence>
<comment type="caution">
    <text evidence="1">The sequence shown here is derived from an EMBL/GenBank/DDBJ whole genome shotgun (WGS) entry which is preliminary data.</text>
</comment>
<dbReference type="Proteomes" id="UP001295684">
    <property type="component" value="Unassembled WGS sequence"/>
</dbReference>
<keyword evidence="2" id="KW-1185">Reference proteome</keyword>
<proteinExistence type="predicted"/>
<reference evidence="1" key="1">
    <citation type="submission" date="2023-07" db="EMBL/GenBank/DDBJ databases">
        <authorList>
            <consortium name="AG Swart"/>
            <person name="Singh M."/>
            <person name="Singh A."/>
            <person name="Seah K."/>
            <person name="Emmerich C."/>
        </authorList>
    </citation>
    <scope>NUCLEOTIDE SEQUENCE</scope>
    <source>
        <strain evidence="1">DP1</strain>
    </source>
</reference>
<name>A0AAD1XTE4_EUPCR</name>
<dbReference type="EMBL" id="CAMPGE010020287">
    <property type="protein sequence ID" value="CAI2378549.1"/>
    <property type="molecule type" value="Genomic_DNA"/>
</dbReference>
<accession>A0AAD1XTE4</accession>
<dbReference type="AlphaFoldDB" id="A0AAD1XTE4"/>
<evidence type="ECO:0000313" key="2">
    <source>
        <dbReference type="Proteomes" id="UP001295684"/>
    </source>
</evidence>
<gene>
    <name evidence="1" type="ORF">ECRASSUSDP1_LOCUS19946</name>
</gene>
<organism evidence="1 2">
    <name type="scientific">Euplotes crassus</name>
    <dbReference type="NCBI Taxonomy" id="5936"/>
    <lineage>
        <taxon>Eukaryota</taxon>
        <taxon>Sar</taxon>
        <taxon>Alveolata</taxon>
        <taxon>Ciliophora</taxon>
        <taxon>Intramacronucleata</taxon>
        <taxon>Spirotrichea</taxon>
        <taxon>Hypotrichia</taxon>
        <taxon>Euplotida</taxon>
        <taxon>Euplotidae</taxon>
        <taxon>Moneuplotes</taxon>
    </lineage>
</organism>
<sequence>MNNKELQHHVQFINRVKKKVLKERKSRVIDPKLAQFSPLLSMRNSMEFLDSPIADQSRFSLNRTSHDIDPLKSELKIFGMKRSDYVAHLFKNKNIKRFINYSNFKKNDHEFDFERFKDKRKFIREPKFKLPIINGK</sequence>